<name>A0A1E5SKX7_9BACT</name>
<sequence>MNNYGSFFSRLLSYAQSKGVKNTSDLAKKLGYDKPERLYRLKRDPEARPSFEVLEDLTNLFESLNLRWLITGEGQQEITPHEEPEYNMAREPEGVYLTKAQEQEKLLSEKERIIAQQQATIGALNEAYGQLKLRFEEIKEK</sequence>
<keyword evidence="2" id="KW-1185">Reference proteome</keyword>
<organism evidence="1 2">
    <name type="scientific">Roseivirga misakiensis</name>
    <dbReference type="NCBI Taxonomy" id="1563681"/>
    <lineage>
        <taxon>Bacteria</taxon>
        <taxon>Pseudomonadati</taxon>
        <taxon>Bacteroidota</taxon>
        <taxon>Cytophagia</taxon>
        <taxon>Cytophagales</taxon>
        <taxon>Roseivirgaceae</taxon>
        <taxon>Roseivirga</taxon>
    </lineage>
</organism>
<dbReference type="AlphaFoldDB" id="A0A1E5SKX7"/>
<dbReference type="STRING" id="1563681.BFP71_09505"/>
<gene>
    <name evidence="1" type="ORF">BFP71_09505</name>
</gene>
<protein>
    <recommendedName>
        <fullName evidence="3">HTH cro/C1-type domain-containing protein</fullName>
    </recommendedName>
</protein>
<dbReference type="RefSeq" id="WP_069835250.1">
    <property type="nucleotide sequence ID" value="NZ_MDGQ01000005.1"/>
</dbReference>
<dbReference type="Proteomes" id="UP000095552">
    <property type="component" value="Unassembled WGS sequence"/>
</dbReference>
<evidence type="ECO:0008006" key="3">
    <source>
        <dbReference type="Google" id="ProtNLM"/>
    </source>
</evidence>
<reference evidence="1 2" key="1">
    <citation type="submission" date="2016-08" db="EMBL/GenBank/DDBJ databases">
        <title>Draft genome of Fabibacter sp. strain SK-8.</title>
        <authorList>
            <person name="Wong S.-K."/>
            <person name="Hamasaki K."/>
            <person name="Yoshizawa S."/>
        </authorList>
    </citation>
    <scope>NUCLEOTIDE SEQUENCE [LARGE SCALE GENOMIC DNA]</scope>
    <source>
        <strain evidence="1 2">SK-8</strain>
    </source>
</reference>
<dbReference type="OrthoDB" id="980419at2"/>
<proteinExistence type="predicted"/>
<accession>A0A1E5SKX7</accession>
<dbReference type="EMBL" id="MDGQ01000005">
    <property type="protein sequence ID" value="OEJ99788.1"/>
    <property type="molecule type" value="Genomic_DNA"/>
</dbReference>
<evidence type="ECO:0000313" key="1">
    <source>
        <dbReference type="EMBL" id="OEJ99788.1"/>
    </source>
</evidence>
<evidence type="ECO:0000313" key="2">
    <source>
        <dbReference type="Proteomes" id="UP000095552"/>
    </source>
</evidence>
<comment type="caution">
    <text evidence="1">The sequence shown here is derived from an EMBL/GenBank/DDBJ whole genome shotgun (WGS) entry which is preliminary data.</text>
</comment>